<organism evidence="3 4">
    <name type="scientific">Pseudogymnoascus verrucosus</name>
    <dbReference type="NCBI Taxonomy" id="342668"/>
    <lineage>
        <taxon>Eukaryota</taxon>
        <taxon>Fungi</taxon>
        <taxon>Dikarya</taxon>
        <taxon>Ascomycota</taxon>
        <taxon>Pezizomycotina</taxon>
        <taxon>Leotiomycetes</taxon>
        <taxon>Thelebolales</taxon>
        <taxon>Thelebolaceae</taxon>
        <taxon>Pseudogymnoascus</taxon>
    </lineage>
</organism>
<sequence>MATLGLLKRITNEVSLTIPSNSSLGYMNSLASAGAIRKVSGIITKRATAISRRGCIIQIAQLPTTIALILCIVGSIDEASSNLSSRSDGPKYFKIGIAIFIVVYLLLVFLTLITARDVHRAPTRERRVYITVAVALPFIVARLL</sequence>
<evidence type="ECO:0000313" key="4">
    <source>
        <dbReference type="Proteomes" id="UP000091956"/>
    </source>
</evidence>
<feature type="transmembrane region" description="Helical" evidence="1">
    <location>
        <begin position="127"/>
        <end position="143"/>
    </location>
</feature>
<dbReference type="RefSeq" id="XP_018129994.1">
    <property type="nucleotide sequence ID" value="XM_018275309.1"/>
</dbReference>
<dbReference type="PANTHER" id="PTHR42109:SF2">
    <property type="entry name" value="INTEGRAL MEMBRANE PROTEIN"/>
    <property type="match status" value="1"/>
</dbReference>
<dbReference type="PANTHER" id="PTHR42109">
    <property type="entry name" value="UNPLACED GENOMIC SCAFFOLD UM_SCAF_CONTIG_1.265, WHOLE GENOME SHOTGUN SEQUENCE"/>
    <property type="match status" value="1"/>
</dbReference>
<protein>
    <recommendedName>
        <fullName evidence="2">DUF7702 domain-containing protein</fullName>
    </recommendedName>
</protein>
<keyword evidence="1" id="KW-1133">Transmembrane helix</keyword>
<keyword evidence="4" id="KW-1185">Reference proteome</keyword>
<gene>
    <name evidence="3" type="ORF">VE01_05851</name>
</gene>
<name>A0A1B8GK97_9PEZI</name>
<reference evidence="3 4" key="1">
    <citation type="submission" date="2016-03" db="EMBL/GenBank/DDBJ databases">
        <title>Comparative genomics of Pseudogymnoascus destructans, the fungus causing white-nose syndrome of bats.</title>
        <authorList>
            <person name="Palmer J.M."/>
            <person name="Drees K.P."/>
            <person name="Foster J.T."/>
            <person name="Lindner D.L."/>
        </authorList>
    </citation>
    <scope>NUCLEOTIDE SEQUENCE [LARGE SCALE GENOMIC DNA]</scope>
    <source>
        <strain evidence="3 4">UAMH 10579</strain>
    </source>
</reference>
<feature type="transmembrane region" description="Helical" evidence="1">
    <location>
        <begin position="55"/>
        <end position="75"/>
    </location>
</feature>
<feature type="transmembrane region" description="Helical" evidence="1">
    <location>
        <begin position="95"/>
        <end position="115"/>
    </location>
</feature>
<evidence type="ECO:0000256" key="1">
    <source>
        <dbReference type="SAM" id="Phobius"/>
    </source>
</evidence>
<evidence type="ECO:0000259" key="2">
    <source>
        <dbReference type="Pfam" id="PF24800"/>
    </source>
</evidence>
<dbReference type="InterPro" id="IPR056119">
    <property type="entry name" value="DUF7702"/>
</dbReference>
<accession>A0A1B8GK97</accession>
<dbReference type="STRING" id="342668.A0A1B8GK97"/>
<dbReference type="Proteomes" id="UP000091956">
    <property type="component" value="Unassembled WGS sequence"/>
</dbReference>
<feature type="domain" description="DUF7702" evidence="2">
    <location>
        <begin position="30"/>
        <end position="144"/>
    </location>
</feature>
<dbReference type="Pfam" id="PF24800">
    <property type="entry name" value="DUF7702"/>
    <property type="match status" value="1"/>
</dbReference>
<dbReference type="AlphaFoldDB" id="A0A1B8GK97"/>
<keyword evidence="1" id="KW-0472">Membrane</keyword>
<evidence type="ECO:0000313" key="3">
    <source>
        <dbReference type="EMBL" id="OBT96261.1"/>
    </source>
</evidence>
<dbReference type="GeneID" id="28839237"/>
<dbReference type="EMBL" id="KV460229">
    <property type="protein sequence ID" value="OBT96261.1"/>
    <property type="molecule type" value="Genomic_DNA"/>
</dbReference>
<proteinExistence type="predicted"/>
<reference evidence="4" key="2">
    <citation type="journal article" date="2018" name="Nat. Commun.">
        <title>Extreme sensitivity to ultraviolet light in the fungal pathogen causing white-nose syndrome of bats.</title>
        <authorList>
            <person name="Palmer J.M."/>
            <person name="Drees K.P."/>
            <person name="Foster J.T."/>
            <person name="Lindner D.L."/>
        </authorList>
    </citation>
    <scope>NUCLEOTIDE SEQUENCE [LARGE SCALE GENOMIC DNA]</scope>
    <source>
        <strain evidence="4">UAMH 10579</strain>
    </source>
</reference>
<keyword evidence="1" id="KW-0812">Transmembrane</keyword>